<evidence type="ECO:0000313" key="1">
    <source>
        <dbReference type="EMBL" id="UPT21258.1"/>
    </source>
</evidence>
<name>A0ABY4L4N7_THEAE</name>
<dbReference type="PANTHER" id="PTHR36221">
    <property type="entry name" value="DUF742 DOMAIN-CONTAINING PROTEIN"/>
    <property type="match status" value="1"/>
</dbReference>
<dbReference type="InterPro" id="IPR007995">
    <property type="entry name" value="DUF742"/>
</dbReference>
<protein>
    <submittedName>
        <fullName evidence="1">DUF742 domain-containing protein</fullName>
    </submittedName>
</protein>
<dbReference type="PANTHER" id="PTHR36221:SF1">
    <property type="entry name" value="DUF742 DOMAIN-CONTAINING PROTEIN"/>
    <property type="match status" value="1"/>
</dbReference>
<proteinExistence type="predicted"/>
<evidence type="ECO:0000313" key="2">
    <source>
        <dbReference type="Proteomes" id="UP000832041"/>
    </source>
</evidence>
<keyword evidence="2" id="KW-1185">Reference proteome</keyword>
<dbReference type="Pfam" id="PF05331">
    <property type="entry name" value="DUF742"/>
    <property type="match status" value="1"/>
</dbReference>
<reference evidence="1 2" key="1">
    <citation type="submission" date="2020-04" db="EMBL/GenBank/DDBJ databases">
        <title>Thermobifida alba genome sequencing and assembly.</title>
        <authorList>
            <person name="Luzics S."/>
            <person name="Horvath B."/>
            <person name="Nagy I."/>
            <person name="Toth A."/>
            <person name="Nagy I."/>
            <person name="Kukolya J."/>
        </authorList>
    </citation>
    <scope>NUCLEOTIDE SEQUENCE [LARGE SCALE GENOMIC DNA]</scope>
    <source>
        <strain evidence="1 2">DSM 43795</strain>
    </source>
</reference>
<dbReference type="Proteomes" id="UP000832041">
    <property type="component" value="Chromosome"/>
</dbReference>
<dbReference type="RefSeq" id="WP_248593567.1">
    <property type="nucleotide sequence ID" value="NZ_BAABEB010000037.1"/>
</dbReference>
<sequence>MTAAPESDPGRLLRPFVLTSGGVDDTVPVLDLASMVVAVRSPGDGAEVDPERAAVLRLCTTPHSVAEVAAMLEIPPSLARLLVSGMVAEGALGVGAPPDSHPTDAMLHAVLEGLRAL</sequence>
<dbReference type="EMBL" id="CP051627">
    <property type="protein sequence ID" value="UPT21258.1"/>
    <property type="molecule type" value="Genomic_DNA"/>
</dbReference>
<accession>A0ABY4L4N7</accession>
<gene>
    <name evidence="1" type="ORF">FOF52_10055</name>
</gene>
<organism evidence="1 2">
    <name type="scientific">Thermobifida alba</name>
    <name type="common">Thermomonospora alba</name>
    <dbReference type="NCBI Taxonomy" id="53522"/>
    <lineage>
        <taxon>Bacteria</taxon>
        <taxon>Bacillati</taxon>
        <taxon>Actinomycetota</taxon>
        <taxon>Actinomycetes</taxon>
        <taxon>Streptosporangiales</taxon>
        <taxon>Nocardiopsidaceae</taxon>
        <taxon>Thermobifida</taxon>
    </lineage>
</organism>